<dbReference type="RefSeq" id="WP_105531902.1">
    <property type="nucleotide sequence ID" value="NZ_PUGF01000009.1"/>
</dbReference>
<organism evidence="1 2">
    <name type="scientific">Solimicrobium silvestre</name>
    <dbReference type="NCBI Taxonomy" id="2099400"/>
    <lineage>
        <taxon>Bacteria</taxon>
        <taxon>Pseudomonadati</taxon>
        <taxon>Pseudomonadota</taxon>
        <taxon>Betaproteobacteria</taxon>
        <taxon>Burkholderiales</taxon>
        <taxon>Oxalobacteraceae</taxon>
        <taxon>Solimicrobium</taxon>
    </lineage>
</organism>
<dbReference type="AlphaFoldDB" id="A0A2S9GZL2"/>
<gene>
    <name evidence="1" type="ORF">S2091_2258</name>
</gene>
<dbReference type="Proteomes" id="UP000237839">
    <property type="component" value="Unassembled WGS sequence"/>
</dbReference>
<reference evidence="1 2" key="1">
    <citation type="submission" date="2018-02" db="EMBL/GenBank/DDBJ databases">
        <title>Solimicrobium silvestre gen. nov., sp. nov., isolated from alpine forest soil.</title>
        <authorList>
            <person name="Margesin R."/>
            <person name="Albuquerque L."/>
            <person name="Zhang D.-C."/>
            <person name="Froufe H.J.C."/>
            <person name="Severino R."/>
            <person name="Roxo I."/>
            <person name="Egas C."/>
            <person name="Da Costa M.S."/>
        </authorList>
    </citation>
    <scope>NUCLEOTIDE SEQUENCE [LARGE SCALE GENOMIC DNA]</scope>
    <source>
        <strain evidence="1 2">S20-91</strain>
    </source>
</reference>
<evidence type="ECO:0000313" key="2">
    <source>
        <dbReference type="Proteomes" id="UP000237839"/>
    </source>
</evidence>
<protein>
    <recommendedName>
        <fullName evidence="3">Antibiotic biosynthesis monooxygenase</fullName>
    </recommendedName>
</protein>
<evidence type="ECO:0008006" key="3">
    <source>
        <dbReference type="Google" id="ProtNLM"/>
    </source>
</evidence>
<proteinExistence type="predicted"/>
<keyword evidence="2" id="KW-1185">Reference proteome</keyword>
<sequence length="93" mass="10311">MIYLQISLNIAPINRPAAAAIYSKFKSAFLEQVPGAKSKELLIRDEDVQVQHGFDTRENANAYLHSALFTNDVVVSLKPLLASDPDVRIYAAH</sequence>
<dbReference type="EMBL" id="PUGF01000009">
    <property type="protein sequence ID" value="PRC93172.1"/>
    <property type="molecule type" value="Genomic_DNA"/>
</dbReference>
<evidence type="ECO:0000313" key="1">
    <source>
        <dbReference type="EMBL" id="PRC93172.1"/>
    </source>
</evidence>
<comment type="caution">
    <text evidence="1">The sequence shown here is derived from an EMBL/GenBank/DDBJ whole genome shotgun (WGS) entry which is preliminary data.</text>
</comment>
<dbReference type="OrthoDB" id="1163038at2"/>
<accession>A0A2S9GZL2</accession>
<name>A0A2S9GZL2_9BURK</name>